<accession>A0A1H9TP24</accession>
<keyword evidence="6" id="KW-0534">Nitrate assimilation</keyword>
<keyword evidence="9" id="KW-1185">Reference proteome</keyword>
<dbReference type="Proteomes" id="UP000199687">
    <property type="component" value="Unassembled WGS sequence"/>
</dbReference>
<dbReference type="GO" id="GO:0004497">
    <property type="term" value="F:monooxygenase activity"/>
    <property type="evidence" value="ECO:0007669"/>
    <property type="project" value="UniProtKB-ARBA"/>
</dbReference>
<evidence type="ECO:0000256" key="5">
    <source>
        <dbReference type="ARBA" id="ARBA00023014"/>
    </source>
</evidence>
<keyword evidence="3" id="KW-0560">Oxidoreductase</keyword>
<dbReference type="STRING" id="531814.SAMN04487944_114103"/>
<name>A0A1H9TP24_9BACI</name>
<dbReference type="PANTHER" id="PTHR21496">
    <property type="entry name" value="FERREDOXIN-RELATED"/>
    <property type="match status" value="1"/>
</dbReference>
<evidence type="ECO:0000256" key="1">
    <source>
        <dbReference type="ARBA" id="ARBA00022714"/>
    </source>
</evidence>
<evidence type="ECO:0000313" key="9">
    <source>
        <dbReference type="Proteomes" id="UP000199687"/>
    </source>
</evidence>
<dbReference type="GO" id="GO:0042128">
    <property type="term" value="P:nitrate assimilation"/>
    <property type="evidence" value="ECO:0007669"/>
    <property type="project" value="UniProtKB-KW"/>
</dbReference>
<dbReference type="InterPro" id="IPR036922">
    <property type="entry name" value="Rieske_2Fe-2S_sf"/>
</dbReference>
<dbReference type="PANTHER" id="PTHR21496:SF23">
    <property type="entry name" value="3-PHENYLPROPIONATE_CINNAMIC ACID DIOXYGENASE FERREDOXIN SUBUNIT"/>
    <property type="match status" value="1"/>
</dbReference>
<protein>
    <submittedName>
        <fullName evidence="8">Nitrite reductase (NADH) small subunit</fullName>
    </submittedName>
</protein>
<keyword evidence="5" id="KW-0411">Iron-sulfur</keyword>
<feature type="domain" description="Rieske" evidence="7">
    <location>
        <begin position="8"/>
        <end position="103"/>
    </location>
</feature>
<dbReference type="RefSeq" id="WP_089742068.1">
    <property type="nucleotide sequence ID" value="NZ_FOGL01000014.1"/>
</dbReference>
<organism evidence="8 9">
    <name type="scientific">Gracilibacillus ureilyticus</name>
    <dbReference type="NCBI Taxonomy" id="531814"/>
    <lineage>
        <taxon>Bacteria</taxon>
        <taxon>Bacillati</taxon>
        <taxon>Bacillota</taxon>
        <taxon>Bacilli</taxon>
        <taxon>Bacillales</taxon>
        <taxon>Bacillaceae</taxon>
        <taxon>Gracilibacillus</taxon>
    </lineage>
</organism>
<evidence type="ECO:0000313" key="8">
    <source>
        <dbReference type="EMBL" id="SER98892.1"/>
    </source>
</evidence>
<evidence type="ECO:0000256" key="2">
    <source>
        <dbReference type="ARBA" id="ARBA00022723"/>
    </source>
</evidence>
<proteinExistence type="predicted"/>
<keyword evidence="1" id="KW-0001">2Fe-2S</keyword>
<reference evidence="8 9" key="1">
    <citation type="submission" date="2016-10" db="EMBL/GenBank/DDBJ databases">
        <authorList>
            <person name="de Groot N.N."/>
        </authorList>
    </citation>
    <scope>NUCLEOTIDE SEQUENCE [LARGE SCALE GENOMIC DNA]</scope>
    <source>
        <strain evidence="8 9">CGMCC 1.7727</strain>
    </source>
</reference>
<dbReference type="GO" id="GO:0051537">
    <property type="term" value="F:2 iron, 2 sulfur cluster binding"/>
    <property type="evidence" value="ECO:0007669"/>
    <property type="project" value="UniProtKB-KW"/>
</dbReference>
<keyword evidence="2" id="KW-0479">Metal-binding</keyword>
<gene>
    <name evidence="8" type="ORF">SAMN04487944_114103</name>
</gene>
<dbReference type="InterPro" id="IPR017941">
    <property type="entry name" value="Rieske_2Fe-2S"/>
</dbReference>
<dbReference type="CDD" id="cd03530">
    <property type="entry name" value="Rieske_NirD_small_Bacillus"/>
    <property type="match status" value="1"/>
</dbReference>
<dbReference type="PROSITE" id="PS51296">
    <property type="entry name" value="RIESKE"/>
    <property type="match status" value="1"/>
</dbReference>
<dbReference type="OrthoDB" id="593800at2"/>
<dbReference type="EMBL" id="FOGL01000014">
    <property type="protein sequence ID" value="SER98892.1"/>
    <property type="molecule type" value="Genomic_DNA"/>
</dbReference>
<evidence type="ECO:0000256" key="6">
    <source>
        <dbReference type="ARBA" id="ARBA00023063"/>
    </source>
</evidence>
<dbReference type="GO" id="GO:0046872">
    <property type="term" value="F:metal ion binding"/>
    <property type="evidence" value="ECO:0007669"/>
    <property type="project" value="UniProtKB-KW"/>
</dbReference>
<dbReference type="GO" id="GO:0016705">
    <property type="term" value="F:oxidoreductase activity, acting on paired donors, with incorporation or reduction of molecular oxygen"/>
    <property type="evidence" value="ECO:0007669"/>
    <property type="project" value="UniProtKB-ARBA"/>
</dbReference>
<evidence type="ECO:0000256" key="3">
    <source>
        <dbReference type="ARBA" id="ARBA00023002"/>
    </source>
</evidence>
<dbReference type="InterPro" id="IPR012748">
    <property type="entry name" value="Rieske-like_NirD"/>
</dbReference>
<dbReference type="GO" id="GO:0008942">
    <property type="term" value="F:nitrite reductase [NAD(P)H] activity"/>
    <property type="evidence" value="ECO:0007669"/>
    <property type="project" value="InterPro"/>
</dbReference>
<evidence type="ECO:0000256" key="4">
    <source>
        <dbReference type="ARBA" id="ARBA00023004"/>
    </source>
</evidence>
<dbReference type="NCBIfam" id="TIGR02378">
    <property type="entry name" value="nirD_assim_sml"/>
    <property type="match status" value="1"/>
</dbReference>
<dbReference type="AlphaFoldDB" id="A0A1H9TP24"/>
<sequence>MEQTVKKVFVGKYSELPERLGKTVILEDKEIAVFKLANGDVRAIENRCPHRGGVLAEGMVSGEHVFCPLHDWKINVTDGLVQAPDEGCVQTFEIMKEDEQVYVLVPSEITQS</sequence>
<dbReference type="Pfam" id="PF00355">
    <property type="entry name" value="Rieske"/>
    <property type="match status" value="1"/>
</dbReference>
<keyword evidence="4" id="KW-0408">Iron</keyword>
<dbReference type="SUPFAM" id="SSF50022">
    <property type="entry name" value="ISP domain"/>
    <property type="match status" value="1"/>
</dbReference>
<evidence type="ECO:0000259" key="7">
    <source>
        <dbReference type="PROSITE" id="PS51296"/>
    </source>
</evidence>
<dbReference type="Gene3D" id="2.102.10.10">
    <property type="entry name" value="Rieske [2Fe-2S] iron-sulphur domain"/>
    <property type="match status" value="1"/>
</dbReference>